<organism evidence="2 3">
    <name type="scientific">Thalassobacillus cyri</name>
    <dbReference type="NCBI Taxonomy" id="571932"/>
    <lineage>
        <taxon>Bacteria</taxon>
        <taxon>Bacillati</taxon>
        <taxon>Bacillota</taxon>
        <taxon>Bacilli</taxon>
        <taxon>Bacillales</taxon>
        <taxon>Bacillaceae</taxon>
        <taxon>Thalassobacillus</taxon>
    </lineage>
</organism>
<dbReference type="PANTHER" id="PTHR43031">
    <property type="entry name" value="FAD-DEPENDENT OXIDOREDUCTASE"/>
    <property type="match status" value="1"/>
</dbReference>
<dbReference type="RefSeq" id="WP_093043852.1">
    <property type="nucleotide sequence ID" value="NZ_FNQR01000004.1"/>
</dbReference>
<dbReference type="Pfam" id="PF00581">
    <property type="entry name" value="Rhodanese"/>
    <property type="match status" value="1"/>
</dbReference>
<dbReference type="InterPro" id="IPR050229">
    <property type="entry name" value="GlpE_sulfurtransferase"/>
</dbReference>
<dbReference type="PANTHER" id="PTHR43031:SF17">
    <property type="entry name" value="SULFURTRANSFERASE YTWF-RELATED"/>
    <property type="match status" value="1"/>
</dbReference>
<dbReference type="PROSITE" id="PS50206">
    <property type="entry name" value="RHODANESE_3"/>
    <property type="match status" value="1"/>
</dbReference>
<name>A0A1H4AXQ0_9BACI</name>
<dbReference type="InterPro" id="IPR001763">
    <property type="entry name" value="Rhodanese-like_dom"/>
</dbReference>
<dbReference type="Gene3D" id="3.40.250.10">
    <property type="entry name" value="Rhodanese-like domain"/>
    <property type="match status" value="1"/>
</dbReference>
<sequence>MATKINPEVADEKRNQADVEVLDVRTDEEVEEGMIPDAIHIPLDQIENKVDDLDEDKEYITVCASGRRSDQAADILNEQGYQAQTLDGGMHEWNGEVTQ</sequence>
<proteinExistence type="predicted"/>
<dbReference type="GO" id="GO:0016740">
    <property type="term" value="F:transferase activity"/>
    <property type="evidence" value="ECO:0007669"/>
    <property type="project" value="UniProtKB-KW"/>
</dbReference>
<dbReference type="SMART" id="SM00450">
    <property type="entry name" value="RHOD"/>
    <property type="match status" value="1"/>
</dbReference>
<feature type="domain" description="Rhodanese" evidence="1">
    <location>
        <begin position="15"/>
        <end position="99"/>
    </location>
</feature>
<keyword evidence="2" id="KW-0808">Transferase</keyword>
<dbReference type="SUPFAM" id="SSF52821">
    <property type="entry name" value="Rhodanese/Cell cycle control phosphatase"/>
    <property type="match status" value="1"/>
</dbReference>
<dbReference type="AlphaFoldDB" id="A0A1H4AXQ0"/>
<dbReference type="EMBL" id="FNQR01000004">
    <property type="protein sequence ID" value="SEA40661.1"/>
    <property type="molecule type" value="Genomic_DNA"/>
</dbReference>
<dbReference type="InterPro" id="IPR036873">
    <property type="entry name" value="Rhodanese-like_dom_sf"/>
</dbReference>
<gene>
    <name evidence="2" type="ORF">SAMN05421743_104238</name>
</gene>
<keyword evidence="3" id="KW-1185">Reference proteome</keyword>
<dbReference type="CDD" id="cd00158">
    <property type="entry name" value="RHOD"/>
    <property type="match status" value="1"/>
</dbReference>
<evidence type="ECO:0000259" key="1">
    <source>
        <dbReference type="PROSITE" id="PS50206"/>
    </source>
</evidence>
<reference evidence="2 3" key="1">
    <citation type="submission" date="2016-10" db="EMBL/GenBank/DDBJ databases">
        <authorList>
            <person name="de Groot N.N."/>
        </authorList>
    </citation>
    <scope>NUCLEOTIDE SEQUENCE [LARGE SCALE GENOMIC DNA]</scope>
    <source>
        <strain evidence="2 3">CCM7597</strain>
    </source>
</reference>
<dbReference type="STRING" id="571932.SAMN05421743_104238"/>
<dbReference type="Proteomes" id="UP000198584">
    <property type="component" value="Unassembled WGS sequence"/>
</dbReference>
<evidence type="ECO:0000313" key="2">
    <source>
        <dbReference type="EMBL" id="SEA40661.1"/>
    </source>
</evidence>
<dbReference type="OrthoDB" id="9800872at2"/>
<accession>A0A1H4AXQ0</accession>
<protein>
    <submittedName>
        <fullName evidence="2">Rhodanese-related sulfurtransferase</fullName>
    </submittedName>
</protein>
<evidence type="ECO:0000313" key="3">
    <source>
        <dbReference type="Proteomes" id="UP000198584"/>
    </source>
</evidence>